<evidence type="ECO:0000313" key="4">
    <source>
        <dbReference type="Proteomes" id="UP001189429"/>
    </source>
</evidence>
<feature type="region of interest" description="Disordered" evidence="1">
    <location>
        <begin position="27"/>
        <end position="91"/>
    </location>
</feature>
<evidence type="ECO:0000313" key="3">
    <source>
        <dbReference type="EMBL" id="CAK0856125.1"/>
    </source>
</evidence>
<keyword evidence="2" id="KW-0732">Signal</keyword>
<evidence type="ECO:0000256" key="1">
    <source>
        <dbReference type="SAM" id="MobiDB-lite"/>
    </source>
</evidence>
<organism evidence="3 4">
    <name type="scientific">Prorocentrum cordatum</name>
    <dbReference type="NCBI Taxonomy" id="2364126"/>
    <lineage>
        <taxon>Eukaryota</taxon>
        <taxon>Sar</taxon>
        <taxon>Alveolata</taxon>
        <taxon>Dinophyceae</taxon>
        <taxon>Prorocentrales</taxon>
        <taxon>Prorocentraceae</taxon>
        <taxon>Prorocentrum</taxon>
    </lineage>
</organism>
<feature type="signal peptide" evidence="2">
    <location>
        <begin position="1"/>
        <end position="17"/>
    </location>
</feature>
<sequence length="248" mass="28258">MKFHNALLLYCIGLVMSLVRKARRAAMTDEREVRAPRWQTDPWPPGKRWRATLQRGRDRPSPPVLSDEAEEKASRLEDSGGTTSEEDGNPFVQVRMLECEPHHARMAKEPGMQHVLVPGRSSAGERNWTQHRETYQSLVAHVDDYRLDTDKVQDFNVATVDFMTHRYMLGYDAGIGQKLIEAFLSYQPRFGGLAPSTMGVDSTWRAHAHRSDPHQGSKVGNQSSSILWKTQGFDLYGRFSSDSSRRDR</sequence>
<name>A0ABN9UAJ4_9DINO</name>
<evidence type="ECO:0008006" key="5">
    <source>
        <dbReference type="Google" id="ProtNLM"/>
    </source>
</evidence>
<dbReference type="EMBL" id="CAUYUJ010015606">
    <property type="protein sequence ID" value="CAK0856125.1"/>
    <property type="molecule type" value="Genomic_DNA"/>
</dbReference>
<feature type="chain" id="PRO_5045355863" description="Phospholipase B-like" evidence="2">
    <location>
        <begin position="18"/>
        <end position="248"/>
    </location>
</feature>
<dbReference type="Proteomes" id="UP001189429">
    <property type="component" value="Unassembled WGS sequence"/>
</dbReference>
<proteinExistence type="predicted"/>
<gene>
    <name evidence="3" type="ORF">PCOR1329_LOCUS46587</name>
</gene>
<comment type="caution">
    <text evidence="3">The sequence shown here is derived from an EMBL/GenBank/DDBJ whole genome shotgun (WGS) entry which is preliminary data.</text>
</comment>
<reference evidence="3" key="1">
    <citation type="submission" date="2023-10" db="EMBL/GenBank/DDBJ databases">
        <authorList>
            <person name="Chen Y."/>
            <person name="Shah S."/>
            <person name="Dougan E. K."/>
            <person name="Thang M."/>
            <person name="Chan C."/>
        </authorList>
    </citation>
    <scope>NUCLEOTIDE SEQUENCE [LARGE SCALE GENOMIC DNA]</scope>
</reference>
<evidence type="ECO:0000256" key="2">
    <source>
        <dbReference type="SAM" id="SignalP"/>
    </source>
</evidence>
<keyword evidence="4" id="KW-1185">Reference proteome</keyword>
<protein>
    <recommendedName>
        <fullName evidence="5">Phospholipase B-like</fullName>
    </recommendedName>
</protein>
<accession>A0ABN9UAJ4</accession>